<comment type="caution">
    <text evidence="1">The sequence shown here is derived from an EMBL/GenBank/DDBJ whole genome shotgun (WGS) entry which is preliminary data.</text>
</comment>
<name>A0A0F9E8Q6_9ZZZZ</name>
<reference evidence="1" key="1">
    <citation type="journal article" date="2015" name="Nature">
        <title>Complex archaea that bridge the gap between prokaryotes and eukaryotes.</title>
        <authorList>
            <person name="Spang A."/>
            <person name="Saw J.H."/>
            <person name="Jorgensen S.L."/>
            <person name="Zaremba-Niedzwiedzka K."/>
            <person name="Martijn J."/>
            <person name="Lind A.E."/>
            <person name="van Eijk R."/>
            <person name="Schleper C."/>
            <person name="Guy L."/>
            <person name="Ettema T.J."/>
        </authorList>
    </citation>
    <scope>NUCLEOTIDE SEQUENCE</scope>
</reference>
<organism evidence="1">
    <name type="scientific">marine sediment metagenome</name>
    <dbReference type="NCBI Taxonomy" id="412755"/>
    <lineage>
        <taxon>unclassified sequences</taxon>
        <taxon>metagenomes</taxon>
        <taxon>ecological metagenomes</taxon>
    </lineage>
</organism>
<evidence type="ECO:0000313" key="1">
    <source>
        <dbReference type="EMBL" id="KKL20458.1"/>
    </source>
</evidence>
<gene>
    <name evidence="1" type="ORF">LCGC14_2455270</name>
</gene>
<accession>A0A0F9E8Q6</accession>
<proteinExistence type="predicted"/>
<feature type="non-terminal residue" evidence="1">
    <location>
        <position position="1"/>
    </location>
</feature>
<sequence length="100" mass="9870">ERSRVALAGREQDTDAMLRAAGLAPGADAGVLANLMGLFEGGGLGRNIDRQRLYDILAALGIQTTENIGIGTGGSSGLLSSLLGGASKGLGKAAGTALFG</sequence>
<protein>
    <submittedName>
        <fullName evidence="1">Uncharacterized protein</fullName>
    </submittedName>
</protein>
<dbReference type="AlphaFoldDB" id="A0A0F9E8Q6"/>
<dbReference type="EMBL" id="LAZR01038092">
    <property type="protein sequence ID" value="KKL20458.1"/>
    <property type="molecule type" value="Genomic_DNA"/>
</dbReference>